<dbReference type="Pfam" id="PF05306">
    <property type="entry name" value="DUF733"/>
    <property type="match status" value="1"/>
</dbReference>
<dbReference type="InterPro" id="IPR007970">
    <property type="entry name" value="DUF733"/>
</dbReference>
<gene>
    <name evidence="3" type="primary">LOC115622548</name>
</gene>
<evidence type="ECO:0000313" key="2">
    <source>
        <dbReference type="Proteomes" id="UP000504634"/>
    </source>
</evidence>
<name>A0A6J2TAJ9_DROLE</name>
<feature type="compositionally biased region" description="Basic and acidic residues" evidence="1">
    <location>
        <begin position="92"/>
        <end position="113"/>
    </location>
</feature>
<dbReference type="OrthoDB" id="7882409at2759"/>
<organism evidence="2 3">
    <name type="scientific">Drosophila lebanonensis</name>
    <name type="common">Fruit fly</name>
    <name type="synonym">Scaptodrosophila lebanonensis</name>
    <dbReference type="NCBI Taxonomy" id="7225"/>
    <lineage>
        <taxon>Eukaryota</taxon>
        <taxon>Metazoa</taxon>
        <taxon>Ecdysozoa</taxon>
        <taxon>Arthropoda</taxon>
        <taxon>Hexapoda</taxon>
        <taxon>Insecta</taxon>
        <taxon>Pterygota</taxon>
        <taxon>Neoptera</taxon>
        <taxon>Endopterygota</taxon>
        <taxon>Diptera</taxon>
        <taxon>Brachycera</taxon>
        <taxon>Muscomorpha</taxon>
        <taxon>Ephydroidea</taxon>
        <taxon>Drosophilidae</taxon>
        <taxon>Scaptodrosophila</taxon>
    </lineage>
</organism>
<dbReference type="GeneID" id="115622548"/>
<reference evidence="3" key="1">
    <citation type="submission" date="2025-08" db="UniProtKB">
        <authorList>
            <consortium name="RefSeq"/>
        </authorList>
    </citation>
    <scope>IDENTIFICATION</scope>
    <source>
        <strain evidence="3">11010-0011.00</strain>
        <tissue evidence="3">Whole body</tissue>
    </source>
</reference>
<evidence type="ECO:0000313" key="3">
    <source>
        <dbReference type="RefSeq" id="XP_030372375.1"/>
    </source>
</evidence>
<keyword evidence="2" id="KW-1185">Reference proteome</keyword>
<sequence>MSYESSSNNAAEASGTVSYALYLHRLELQRPNRRLMCVANTKLQLTNELISQTHRQWMAGRMLCSYQERSALNRELQYRDILRRNMVSHLERQQQSRRERFQMKAHQEDEWHWPDPSSHI</sequence>
<dbReference type="Proteomes" id="UP000504634">
    <property type="component" value="Unplaced"/>
</dbReference>
<accession>A0A6J2TAJ9</accession>
<dbReference type="AlphaFoldDB" id="A0A6J2TAJ9"/>
<proteinExistence type="predicted"/>
<dbReference type="RefSeq" id="XP_030372375.1">
    <property type="nucleotide sequence ID" value="XM_030516515.1"/>
</dbReference>
<protein>
    <submittedName>
        <fullName evidence="3">Uncharacterized protein LOC115622548</fullName>
    </submittedName>
</protein>
<evidence type="ECO:0000256" key="1">
    <source>
        <dbReference type="SAM" id="MobiDB-lite"/>
    </source>
</evidence>
<feature type="region of interest" description="Disordered" evidence="1">
    <location>
        <begin position="92"/>
        <end position="120"/>
    </location>
</feature>